<dbReference type="InterPro" id="IPR036426">
    <property type="entry name" value="Bulb-type_lectin_dom_sf"/>
</dbReference>
<dbReference type="FunFam" id="2.90.10.10:FF:000005">
    <property type="entry name" value="G-type lectin S-receptor-like serine/threonine-protein kinase"/>
    <property type="match status" value="1"/>
</dbReference>
<protein>
    <recommendedName>
        <fullName evidence="5">Bulb-type lectin domain-containing protein</fullName>
    </recommendedName>
</protein>
<dbReference type="AlphaFoldDB" id="A0AAP0CHW4"/>
<dbReference type="Proteomes" id="UP001408789">
    <property type="component" value="Unassembled WGS sequence"/>
</dbReference>
<evidence type="ECO:0000256" key="4">
    <source>
        <dbReference type="SAM" id="SignalP"/>
    </source>
</evidence>
<evidence type="ECO:0000313" key="7">
    <source>
        <dbReference type="Proteomes" id="UP001408789"/>
    </source>
</evidence>
<evidence type="ECO:0000256" key="3">
    <source>
        <dbReference type="ARBA" id="ARBA00023180"/>
    </source>
</evidence>
<dbReference type="EMBL" id="JBCNJP010000024">
    <property type="protein sequence ID" value="KAK9057011.1"/>
    <property type="molecule type" value="Genomic_DNA"/>
</dbReference>
<dbReference type="Pfam" id="PF01453">
    <property type="entry name" value="B_lectin"/>
    <property type="match status" value="1"/>
</dbReference>
<dbReference type="Pfam" id="PF00954">
    <property type="entry name" value="S_locus_glycop"/>
    <property type="match status" value="1"/>
</dbReference>
<dbReference type="CDD" id="cd00028">
    <property type="entry name" value="B_lectin"/>
    <property type="match status" value="1"/>
</dbReference>
<name>A0AAP0CHW4_9ASTR</name>
<dbReference type="PROSITE" id="PS50927">
    <property type="entry name" value="BULB_LECTIN"/>
    <property type="match status" value="1"/>
</dbReference>
<dbReference type="Gene3D" id="2.90.10.10">
    <property type="entry name" value="Bulb-type lectin domain"/>
    <property type="match status" value="1"/>
</dbReference>
<evidence type="ECO:0000256" key="1">
    <source>
        <dbReference type="ARBA" id="ARBA00022729"/>
    </source>
</evidence>
<evidence type="ECO:0000259" key="5">
    <source>
        <dbReference type="PROSITE" id="PS50927"/>
    </source>
</evidence>
<dbReference type="SUPFAM" id="SSF51110">
    <property type="entry name" value="alpha-D-mannose-specific plant lectins"/>
    <property type="match status" value="1"/>
</dbReference>
<gene>
    <name evidence="6" type="ORF">SSX86_024377</name>
</gene>
<dbReference type="PANTHER" id="PTHR32444">
    <property type="entry name" value="BULB-TYPE LECTIN DOMAIN-CONTAINING PROTEIN"/>
    <property type="match status" value="1"/>
</dbReference>
<feature type="domain" description="Bulb-type lectin" evidence="5">
    <location>
        <begin position="19"/>
        <end position="139"/>
    </location>
</feature>
<dbReference type="SMART" id="SM00108">
    <property type="entry name" value="B_lectin"/>
    <property type="match status" value="1"/>
</dbReference>
<feature type="chain" id="PRO_5042979662" description="Bulb-type lectin domain-containing protein" evidence="4">
    <location>
        <begin position="17"/>
        <end position="340"/>
    </location>
</feature>
<comment type="caution">
    <text evidence="6">The sequence shown here is derived from an EMBL/GenBank/DDBJ whole genome shotgun (WGS) entry which is preliminary data.</text>
</comment>
<sequence length="340" mass="38125">MKPTLIFLLLLPFLHAVELDTISNSQFLTDGDTLVSPAGIFELGFFRPGSSENRYLGIWYKKVPDTVLWVANRNHPITGASPVILKVDNPGILILSNNIITLWSSNTTNPSQNATATVHDNGNLVLMDQQDKIIWQSFDYLTDTLLPGMKLGRSFLSGIEWQLTSWKNNQDPSPGEFTWGADQDSLGYSENKLKQGPSVTFRGGPWSNQRFSGVSTFDMNLTFEYEVVLNASEVSFSYVIYDSPIISRVTLNSSGQLQSWVWIENGRKWQLALAFPREICDSYNVCSGYASCSLDMIQQSCACLDDKRFVPGNPKSWERADWSGGCVEYRYEPISDTSMS</sequence>
<dbReference type="InterPro" id="IPR000858">
    <property type="entry name" value="S_locus_glycoprot_dom"/>
</dbReference>
<evidence type="ECO:0000256" key="2">
    <source>
        <dbReference type="ARBA" id="ARBA00023157"/>
    </source>
</evidence>
<reference evidence="6 7" key="1">
    <citation type="submission" date="2024-04" db="EMBL/GenBank/DDBJ databases">
        <title>The reference genome of an endangered Asteraceae, Deinandra increscens subsp. villosa, native to the Central Coast of California.</title>
        <authorList>
            <person name="Guilliams M."/>
            <person name="Hasenstab-Lehman K."/>
            <person name="Meyer R."/>
            <person name="Mcevoy S."/>
        </authorList>
    </citation>
    <scope>NUCLEOTIDE SEQUENCE [LARGE SCALE GENOMIC DNA]</scope>
    <source>
        <tissue evidence="6">Leaf</tissue>
    </source>
</reference>
<dbReference type="PANTHER" id="PTHR32444:SF183">
    <property type="entry name" value="APPLE DOMAIN-CONTAINING PROTEIN"/>
    <property type="match status" value="1"/>
</dbReference>
<dbReference type="GO" id="GO:0048544">
    <property type="term" value="P:recognition of pollen"/>
    <property type="evidence" value="ECO:0007669"/>
    <property type="project" value="InterPro"/>
</dbReference>
<feature type="signal peptide" evidence="4">
    <location>
        <begin position="1"/>
        <end position="16"/>
    </location>
</feature>
<keyword evidence="3" id="KW-0325">Glycoprotein</keyword>
<organism evidence="6 7">
    <name type="scientific">Deinandra increscens subsp. villosa</name>
    <dbReference type="NCBI Taxonomy" id="3103831"/>
    <lineage>
        <taxon>Eukaryota</taxon>
        <taxon>Viridiplantae</taxon>
        <taxon>Streptophyta</taxon>
        <taxon>Embryophyta</taxon>
        <taxon>Tracheophyta</taxon>
        <taxon>Spermatophyta</taxon>
        <taxon>Magnoliopsida</taxon>
        <taxon>eudicotyledons</taxon>
        <taxon>Gunneridae</taxon>
        <taxon>Pentapetalae</taxon>
        <taxon>asterids</taxon>
        <taxon>campanulids</taxon>
        <taxon>Asterales</taxon>
        <taxon>Asteraceae</taxon>
        <taxon>Asteroideae</taxon>
        <taxon>Heliantheae alliance</taxon>
        <taxon>Madieae</taxon>
        <taxon>Madiinae</taxon>
        <taxon>Deinandra</taxon>
    </lineage>
</organism>
<keyword evidence="2" id="KW-1015">Disulfide bond</keyword>
<dbReference type="InterPro" id="IPR001480">
    <property type="entry name" value="Bulb-type_lectin_dom"/>
</dbReference>
<keyword evidence="7" id="KW-1185">Reference proteome</keyword>
<proteinExistence type="predicted"/>
<accession>A0AAP0CHW4</accession>
<keyword evidence="1 4" id="KW-0732">Signal</keyword>
<evidence type="ECO:0000313" key="6">
    <source>
        <dbReference type="EMBL" id="KAK9057011.1"/>
    </source>
</evidence>